<sequence length="230" mass="27101">MFREWTESMTMHGFPNIFRTKYISIRIMWIIFFFTSNGCCFFIISRILVDYFKYDVVTTIKVIEKDSMPFPAVTVCNTNSFVTEEAFNYVTSFLTKNNLTAFPNVNLGESFNGNFSKLYYTYNFIRFLTASNSKENKQEILKSFSLPFEKMFVSCLYNLQPCDQDVWEWYYDYYYGNCFRFNTGKNSKGENTQIKHTNREGKSYGLMIELFVGSQKTLSYSNGAHIFVDD</sequence>
<protein>
    <submittedName>
        <fullName evidence="13">Amiloride-sensitive sodium channel subunit gamma-like isoform X4</fullName>
    </submittedName>
</protein>
<evidence type="ECO:0000256" key="7">
    <source>
        <dbReference type="ARBA" id="ARBA00023065"/>
    </source>
</evidence>
<evidence type="ECO:0000256" key="11">
    <source>
        <dbReference type="RuleBase" id="RU000679"/>
    </source>
</evidence>
<dbReference type="GO" id="GO:0005886">
    <property type="term" value="C:plasma membrane"/>
    <property type="evidence" value="ECO:0007669"/>
    <property type="project" value="TreeGrafter"/>
</dbReference>
<feature type="non-terminal residue" evidence="13">
    <location>
        <position position="230"/>
    </location>
</feature>
<organism evidence="13 14">
    <name type="scientific">Brachionus plicatilis</name>
    <name type="common">Marine rotifer</name>
    <name type="synonym">Brachionus muelleri</name>
    <dbReference type="NCBI Taxonomy" id="10195"/>
    <lineage>
        <taxon>Eukaryota</taxon>
        <taxon>Metazoa</taxon>
        <taxon>Spiralia</taxon>
        <taxon>Gnathifera</taxon>
        <taxon>Rotifera</taxon>
        <taxon>Eurotatoria</taxon>
        <taxon>Monogononta</taxon>
        <taxon>Pseudotrocha</taxon>
        <taxon>Ploima</taxon>
        <taxon>Brachionidae</taxon>
        <taxon>Brachionus</taxon>
    </lineage>
</organism>
<comment type="similarity">
    <text evidence="11">Belongs to the amiloride-sensitive sodium channel (TC 1.A.6) family.</text>
</comment>
<comment type="caution">
    <text evidence="13">The sequence shown here is derived from an EMBL/GenBank/DDBJ whole genome shotgun (WGS) entry which is preliminary data.</text>
</comment>
<keyword evidence="2 11" id="KW-0813">Transport</keyword>
<evidence type="ECO:0000256" key="9">
    <source>
        <dbReference type="ARBA" id="ARBA00023201"/>
    </source>
</evidence>
<dbReference type="PANTHER" id="PTHR11690:SF248">
    <property type="entry name" value="PICKPOCKET 17, ISOFORM A"/>
    <property type="match status" value="1"/>
</dbReference>
<keyword evidence="7 11" id="KW-0406">Ion transport</keyword>
<keyword evidence="14" id="KW-1185">Reference proteome</keyword>
<dbReference type="Pfam" id="PF00858">
    <property type="entry name" value="ASC"/>
    <property type="match status" value="1"/>
</dbReference>
<dbReference type="Proteomes" id="UP000276133">
    <property type="component" value="Unassembled WGS sequence"/>
</dbReference>
<dbReference type="PRINTS" id="PR01078">
    <property type="entry name" value="AMINACHANNEL"/>
</dbReference>
<evidence type="ECO:0000256" key="5">
    <source>
        <dbReference type="ARBA" id="ARBA00022989"/>
    </source>
</evidence>
<accession>A0A3M7RM02</accession>
<evidence type="ECO:0000256" key="4">
    <source>
        <dbReference type="ARBA" id="ARBA00022692"/>
    </source>
</evidence>
<keyword evidence="9 11" id="KW-0739">Sodium transport</keyword>
<keyword evidence="3 11" id="KW-0894">Sodium channel</keyword>
<dbReference type="EMBL" id="REGN01003117">
    <property type="protein sequence ID" value="RNA24440.1"/>
    <property type="molecule type" value="Genomic_DNA"/>
</dbReference>
<name>A0A3M7RM02_BRAPC</name>
<evidence type="ECO:0000256" key="8">
    <source>
        <dbReference type="ARBA" id="ARBA00023136"/>
    </source>
</evidence>
<reference evidence="13 14" key="1">
    <citation type="journal article" date="2018" name="Sci. Rep.">
        <title>Genomic signatures of local adaptation to the degree of environmental predictability in rotifers.</title>
        <authorList>
            <person name="Franch-Gras L."/>
            <person name="Hahn C."/>
            <person name="Garcia-Roger E.M."/>
            <person name="Carmona M.J."/>
            <person name="Serra M."/>
            <person name="Gomez A."/>
        </authorList>
    </citation>
    <scope>NUCLEOTIDE SEQUENCE [LARGE SCALE GENOMIC DNA]</scope>
    <source>
        <strain evidence="13">HYR1</strain>
    </source>
</reference>
<keyword evidence="8 12" id="KW-0472">Membrane</keyword>
<evidence type="ECO:0000256" key="1">
    <source>
        <dbReference type="ARBA" id="ARBA00004141"/>
    </source>
</evidence>
<comment type="subcellular location">
    <subcellularLocation>
        <location evidence="1">Membrane</location>
        <topology evidence="1">Multi-pass membrane protein</topology>
    </subcellularLocation>
</comment>
<dbReference type="Gene3D" id="2.60.470.10">
    <property type="entry name" value="Acid-sensing ion channels like domains"/>
    <property type="match status" value="1"/>
</dbReference>
<proteinExistence type="inferred from homology"/>
<evidence type="ECO:0000256" key="10">
    <source>
        <dbReference type="ARBA" id="ARBA00023303"/>
    </source>
</evidence>
<dbReference type="PANTHER" id="PTHR11690">
    <property type="entry name" value="AMILORIDE-SENSITIVE SODIUM CHANNEL-RELATED"/>
    <property type="match status" value="1"/>
</dbReference>
<keyword evidence="10 11" id="KW-0407">Ion channel</keyword>
<feature type="transmembrane region" description="Helical" evidence="12">
    <location>
        <begin position="27"/>
        <end position="49"/>
    </location>
</feature>
<keyword evidence="5 12" id="KW-1133">Transmembrane helix</keyword>
<evidence type="ECO:0000256" key="12">
    <source>
        <dbReference type="SAM" id="Phobius"/>
    </source>
</evidence>
<dbReference type="AlphaFoldDB" id="A0A3M7RM02"/>
<dbReference type="GO" id="GO:0015280">
    <property type="term" value="F:ligand-gated sodium channel activity"/>
    <property type="evidence" value="ECO:0007669"/>
    <property type="project" value="TreeGrafter"/>
</dbReference>
<gene>
    <name evidence="13" type="ORF">BpHYR1_048254</name>
</gene>
<evidence type="ECO:0000256" key="2">
    <source>
        <dbReference type="ARBA" id="ARBA00022448"/>
    </source>
</evidence>
<dbReference type="OrthoDB" id="8065060at2759"/>
<evidence type="ECO:0000256" key="6">
    <source>
        <dbReference type="ARBA" id="ARBA00023053"/>
    </source>
</evidence>
<evidence type="ECO:0000313" key="13">
    <source>
        <dbReference type="EMBL" id="RNA24440.1"/>
    </source>
</evidence>
<keyword evidence="6" id="KW-0915">Sodium</keyword>
<keyword evidence="4 11" id="KW-0812">Transmembrane</keyword>
<evidence type="ECO:0000256" key="3">
    <source>
        <dbReference type="ARBA" id="ARBA00022461"/>
    </source>
</evidence>
<dbReference type="InterPro" id="IPR001873">
    <property type="entry name" value="ENaC"/>
</dbReference>
<evidence type="ECO:0000313" key="14">
    <source>
        <dbReference type="Proteomes" id="UP000276133"/>
    </source>
</evidence>